<protein>
    <submittedName>
        <fullName evidence="2">Uncharacterized protein</fullName>
    </submittedName>
</protein>
<keyword evidence="3" id="KW-1185">Reference proteome</keyword>
<comment type="caution">
    <text evidence="2">The sequence shown here is derived from an EMBL/GenBank/DDBJ whole genome shotgun (WGS) entry which is preliminary data.</text>
</comment>
<evidence type="ECO:0000313" key="3">
    <source>
        <dbReference type="Proteomes" id="UP000583454"/>
    </source>
</evidence>
<proteinExistence type="predicted"/>
<keyword evidence="1" id="KW-1133">Transmembrane helix</keyword>
<organism evidence="2 3">
    <name type="scientific">Methylorubrum rhodinum</name>
    <dbReference type="NCBI Taxonomy" id="29428"/>
    <lineage>
        <taxon>Bacteria</taxon>
        <taxon>Pseudomonadati</taxon>
        <taxon>Pseudomonadota</taxon>
        <taxon>Alphaproteobacteria</taxon>
        <taxon>Hyphomicrobiales</taxon>
        <taxon>Methylobacteriaceae</taxon>
        <taxon>Methylorubrum</taxon>
    </lineage>
</organism>
<keyword evidence="1" id="KW-0812">Transmembrane</keyword>
<reference evidence="2 3" key="1">
    <citation type="submission" date="2020-08" db="EMBL/GenBank/DDBJ databases">
        <title>Genomic Encyclopedia of Type Strains, Phase IV (KMG-IV): sequencing the most valuable type-strain genomes for metagenomic binning, comparative biology and taxonomic classification.</title>
        <authorList>
            <person name="Goeker M."/>
        </authorList>
    </citation>
    <scope>NUCLEOTIDE SEQUENCE [LARGE SCALE GENOMIC DNA]</scope>
    <source>
        <strain evidence="2 3">DSM 2163</strain>
    </source>
</reference>
<feature type="transmembrane region" description="Helical" evidence="1">
    <location>
        <begin position="12"/>
        <end position="36"/>
    </location>
</feature>
<name>A0A840ZKL3_9HYPH</name>
<dbReference type="RefSeq" id="WP_183569092.1">
    <property type="nucleotide sequence ID" value="NZ_JACHOP010000007.1"/>
</dbReference>
<keyword evidence="1" id="KW-0472">Membrane</keyword>
<accession>A0A840ZKL3</accession>
<feature type="transmembrane region" description="Helical" evidence="1">
    <location>
        <begin position="42"/>
        <end position="70"/>
    </location>
</feature>
<sequence>MVVPRIRRRGSGVRNLFAAAGVLVALATWALFHFVYDLGGPAFMIAAFAGGGVFLVSEAVYTVTAALLGYPHETRMSVRDAVEGLLSGRFW</sequence>
<evidence type="ECO:0000256" key="1">
    <source>
        <dbReference type="SAM" id="Phobius"/>
    </source>
</evidence>
<dbReference type="EMBL" id="JACHOP010000007">
    <property type="protein sequence ID" value="MBB5757487.1"/>
    <property type="molecule type" value="Genomic_DNA"/>
</dbReference>
<dbReference type="Proteomes" id="UP000583454">
    <property type="component" value="Unassembled WGS sequence"/>
</dbReference>
<gene>
    <name evidence="2" type="ORF">HNR00_002200</name>
</gene>
<evidence type="ECO:0000313" key="2">
    <source>
        <dbReference type="EMBL" id="MBB5757487.1"/>
    </source>
</evidence>
<dbReference type="AlphaFoldDB" id="A0A840ZKL3"/>